<dbReference type="RefSeq" id="WP_182529202.1">
    <property type="nucleotide sequence ID" value="NZ_JACGXL010000001.1"/>
</dbReference>
<comment type="caution">
    <text evidence="3">The sequence shown here is derived from an EMBL/GenBank/DDBJ whole genome shotgun (WGS) entry which is preliminary data.</text>
</comment>
<dbReference type="InterPro" id="IPR050261">
    <property type="entry name" value="FrsA_esterase"/>
</dbReference>
<keyword evidence="4" id="KW-1185">Reference proteome</keyword>
<dbReference type="Pfam" id="PF00326">
    <property type="entry name" value="Peptidase_S9"/>
    <property type="match status" value="1"/>
</dbReference>
<reference evidence="3 4" key="1">
    <citation type="submission" date="2020-07" db="EMBL/GenBank/DDBJ databases">
        <title>Genomic Encyclopedia of Type Strains, Phase IV (KMG-V): Genome sequencing to study the core and pangenomes of soil and plant-associated prokaryotes.</title>
        <authorList>
            <person name="Whitman W."/>
        </authorList>
    </citation>
    <scope>NUCLEOTIDE SEQUENCE [LARGE SCALE GENOMIC DNA]</scope>
    <source>
        <strain evidence="3 4">RH2WT43</strain>
    </source>
</reference>
<accession>A0A839F1J0</accession>
<dbReference type="PANTHER" id="PTHR22946">
    <property type="entry name" value="DIENELACTONE HYDROLASE DOMAIN-CONTAINING PROTEIN-RELATED"/>
    <property type="match status" value="1"/>
</dbReference>
<dbReference type="InterPro" id="IPR029058">
    <property type="entry name" value="AB_hydrolase_fold"/>
</dbReference>
<dbReference type="AlphaFoldDB" id="A0A839F1J0"/>
<dbReference type="InterPro" id="IPR001375">
    <property type="entry name" value="Peptidase_S9_cat"/>
</dbReference>
<feature type="domain" description="Peptidase S9 prolyl oligopeptidase catalytic" evidence="2">
    <location>
        <begin position="52"/>
        <end position="240"/>
    </location>
</feature>
<name>A0A839F1J0_9GAMM</name>
<evidence type="ECO:0000313" key="3">
    <source>
        <dbReference type="EMBL" id="MBA8886091.1"/>
    </source>
</evidence>
<dbReference type="GO" id="GO:0006508">
    <property type="term" value="P:proteolysis"/>
    <property type="evidence" value="ECO:0007669"/>
    <property type="project" value="InterPro"/>
</dbReference>
<gene>
    <name evidence="3" type="ORF">FHW12_000282</name>
</gene>
<protein>
    <recommendedName>
        <fullName evidence="2">Peptidase S9 prolyl oligopeptidase catalytic domain-containing protein</fullName>
    </recommendedName>
</protein>
<sequence length="269" mass="29481">MDIRLDRVHIGVAGESMPGAMLMPARELPGVLFVHGWGGSQIQDLSRARDVAGLGCVCVTFDLRGHGTRDISTTVSRAQNLADLVAAYDWIASRPTVDRDAIAVVGISYGGYLAALLSAERAVRWLALRSPALYKDADWDQPKLSLHADPDLPAWRRRRIAASDNRALRACEAYRGDVLLVEAARDEIIPHAVIENYVAAFTHARSLTARVVADANHAFSSKTMQSEYTGALINWLTEMIAGARASAAARKVERHKRDIARAETRRRSS</sequence>
<organism evidence="3 4">
    <name type="scientific">Dokdonella fugitiva</name>
    <dbReference type="NCBI Taxonomy" id="328517"/>
    <lineage>
        <taxon>Bacteria</taxon>
        <taxon>Pseudomonadati</taxon>
        <taxon>Pseudomonadota</taxon>
        <taxon>Gammaproteobacteria</taxon>
        <taxon>Lysobacterales</taxon>
        <taxon>Rhodanobacteraceae</taxon>
        <taxon>Dokdonella</taxon>
    </lineage>
</organism>
<evidence type="ECO:0000256" key="1">
    <source>
        <dbReference type="ARBA" id="ARBA00022801"/>
    </source>
</evidence>
<keyword evidence="1" id="KW-0378">Hydrolase</keyword>
<dbReference type="PROSITE" id="PS00708">
    <property type="entry name" value="PRO_ENDOPEP_SER"/>
    <property type="match status" value="1"/>
</dbReference>
<dbReference type="EMBL" id="JACGXL010000001">
    <property type="protein sequence ID" value="MBA8886091.1"/>
    <property type="molecule type" value="Genomic_DNA"/>
</dbReference>
<dbReference type="SUPFAM" id="SSF53474">
    <property type="entry name" value="alpha/beta-Hydrolases"/>
    <property type="match status" value="1"/>
</dbReference>
<evidence type="ECO:0000259" key="2">
    <source>
        <dbReference type="Pfam" id="PF00326"/>
    </source>
</evidence>
<dbReference type="InterPro" id="IPR002471">
    <property type="entry name" value="Pept_S9_AS"/>
</dbReference>
<proteinExistence type="predicted"/>
<dbReference type="PANTHER" id="PTHR22946:SF5">
    <property type="entry name" value="PEPTIDASE S9 PROLYL OLIGOPEPTIDASE CATALYTIC DOMAIN-CONTAINING PROTEIN"/>
    <property type="match status" value="1"/>
</dbReference>
<dbReference type="Gene3D" id="3.40.50.1820">
    <property type="entry name" value="alpha/beta hydrolase"/>
    <property type="match status" value="1"/>
</dbReference>
<dbReference type="GO" id="GO:0004252">
    <property type="term" value="F:serine-type endopeptidase activity"/>
    <property type="evidence" value="ECO:0007669"/>
    <property type="project" value="InterPro"/>
</dbReference>
<dbReference type="Proteomes" id="UP000550401">
    <property type="component" value="Unassembled WGS sequence"/>
</dbReference>
<evidence type="ECO:0000313" key="4">
    <source>
        <dbReference type="Proteomes" id="UP000550401"/>
    </source>
</evidence>